<keyword evidence="7" id="KW-1185">Reference proteome</keyword>
<evidence type="ECO:0000256" key="5">
    <source>
        <dbReference type="ARBA" id="ARBA00022892"/>
    </source>
</evidence>
<dbReference type="Proteomes" id="UP000749559">
    <property type="component" value="Unassembled WGS sequence"/>
</dbReference>
<keyword evidence="5" id="KW-0931">ER-Golgi transport</keyword>
<dbReference type="FunFam" id="3.30.450.70:FF:000001">
    <property type="entry name" value="Trafficking protein particle complex subunit 2"/>
    <property type="match status" value="1"/>
</dbReference>
<sequence>MAGNYYFAIVGHHDNPVYEMEFFPANKTVEPKKDDHRHLNQFIAHAALDLIDEQMWNTSSMYLKIIDKFNEWFVSAFVTASRMRFIMLHDIKNEDGIRNFFQEMYEYYIKHSMNPFYELNTQVNSVNFNKKAQNCGRKFLTG</sequence>
<dbReference type="InterPro" id="IPR006722">
    <property type="entry name" value="Sedlin"/>
</dbReference>
<comment type="caution">
    <text evidence="6">The sequence shown here is derived from an EMBL/GenBank/DDBJ whole genome shotgun (WGS) entry which is preliminary data.</text>
</comment>
<dbReference type="AlphaFoldDB" id="A0A8J1U901"/>
<proteinExistence type="inferred from homology"/>
<evidence type="ECO:0000313" key="6">
    <source>
        <dbReference type="EMBL" id="CAH1773768.1"/>
    </source>
</evidence>
<evidence type="ECO:0000256" key="1">
    <source>
        <dbReference type="ARBA" id="ARBA00004556"/>
    </source>
</evidence>
<dbReference type="Gene3D" id="3.30.450.70">
    <property type="match status" value="1"/>
</dbReference>
<keyword evidence="3" id="KW-0813">Transport</keyword>
<keyword evidence="4" id="KW-0963">Cytoplasm</keyword>
<evidence type="ECO:0000256" key="2">
    <source>
        <dbReference type="ARBA" id="ARBA00006626"/>
    </source>
</evidence>
<evidence type="ECO:0000256" key="4">
    <source>
        <dbReference type="ARBA" id="ARBA00022490"/>
    </source>
</evidence>
<reference evidence="6" key="1">
    <citation type="submission" date="2022-03" db="EMBL/GenBank/DDBJ databases">
        <authorList>
            <person name="Martin C."/>
        </authorList>
    </citation>
    <scope>NUCLEOTIDE SEQUENCE</scope>
</reference>
<name>A0A8J1U901_OWEFU</name>
<comment type="similarity">
    <text evidence="2">Belongs to the TRAPP small subunits family. Sedlin subfamily.</text>
</comment>
<dbReference type="CDD" id="cd14825">
    <property type="entry name" value="TRAPPC2_sedlin"/>
    <property type="match status" value="1"/>
</dbReference>
<comment type="subcellular location">
    <subcellularLocation>
        <location evidence="1">Cytoplasm</location>
        <location evidence="1">Perinuclear region</location>
    </subcellularLocation>
</comment>
<dbReference type="OrthoDB" id="10252102at2759"/>
<protein>
    <submittedName>
        <fullName evidence="6">Uncharacterized protein</fullName>
    </submittedName>
</protein>
<dbReference type="GO" id="GO:0048471">
    <property type="term" value="C:perinuclear region of cytoplasm"/>
    <property type="evidence" value="ECO:0007669"/>
    <property type="project" value="UniProtKB-SubCell"/>
</dbReference>
<accession>A0A8J1U901</accession>
<dbReference type="EMBL" id="CAIIXF020000001">
    <property type="protein sequence ID" value="CAH1773768.1"/>
    <property type="molecule type" value="Genomic_DNA"/>
</dbReference>
<organism evidence="6 7">
    <name type="scientific">Owenia fusiformis</name>
    <name type="common">Polychaete worm</name>
    <dbReference type="NCBI Taxonomy" id="6347"/>
    <lineage>
        <taxon>Eukaryota</taxon>
        <taxon>Metazoa</taxon>
        <taxon>Spiralia</taxon>
        <taxon>Lophotrochozoa</taxon>
        <taxon>Annelida</taxon>
        <taxon>Polychaeta</taxon>
        <taxon>Sedentaria</taxon>
        <taxon>Canalipalpata</taxon>
        <taxon>Sabellida</taxon>
        <taxon>Oweniida</taxon>
        <taxon>Oweniidae</taxon>
        <taxon>Owenia</taxon>
    </lineage>
</organism>
<dbReference type="GO" id="GO:0006888">
    <property type="term" value="P:endoplasmic reticulum to Golgi vesicle-mediated transport"/>
    <property type="evidence" value="ECO:0007669"/>
    <property type="project" value="InterPro"/>
</dbReference>
<gene>
    <name evidence="6" type="ORF">OFUS_LOCUS1317</name>
</gene>
<dbReference type="PANTHER" id="PTHR12403">
    <property type="entry name" value="TRAFFICKING PROTEIN PARTICLE COMPLEX SUBUNIT 2"/>
    <property type="match status" value="1"/>
</dbReference>
<dbReference type="SUPFAM" id="SSF64356">
    <property type="entry name" value="SNARE-like"/>
    <property type="match status" value="1"/>
</dbReference>
<evidence type="ECO:0000256" key="3">
    <source>
        <dbReference type="ARBA" id="ARBA00022448"/>
    </source>
</evidence>
<dbReference type="InterPro" id="IPR011012">
    <property type="entry name" value="Longin-like_dom_sf"/>
</dbReference>
<evidence type="ECO:0000313" key="7">
    <source>
        <dbReference type="Proteomes" id="UP000749559"/>
    </source>
</evidence>
<dbReference type="Pfam" id="PF04628">
    <property type="entry name" value="Sedlin_N"/>
    <property type="match status" value="1"/>
</dbReference>